<protein>
    <submittedName>
        <fullName evidence="1">Uncharacterized protein YbjT (DUF2867 family)</fullName>
    </submittedName>
</protein>
<dbReference type="Gene3D" id="3.40.50.720">
    <property type="entry name" value="NAD(P)-binding Rossmann-like Domain"/>
    <property type="match status" value="1"/>
</dbReference>
<sequence>MKVLVTGASGNTGRPLVRLLSEAGATVRAASRRTGFDWSDPATHHAAVDGVERMYLVAPVGVAEPEPLVRPFLERARETGVRRVVLLSSSAVATGDPGLGRVDSAVREIMPEFAVLRPSWFMQNFTGDHPVAEGIRTRGEIVTATGEGRVAFIDAADIAASAAALLLADECGRDEHVITGPEAISYAEAAAIYSEVTGVEVRHTSVGTTDLADRFVAAGYPADFAAALAALDEGIRHGSEDRVTGTVHRLTGRPPKPLRRFLAEQLRR</sequence>
<dbReference type="EMBL" id="RKHY01000001">
    <property type="protein sequence ID" value="ROS38814.1"/>
    <property type="molecule type" value="Genomic_DNA"/>
</dbReference>
<dbReference type="InterPro" id="IPR051604">
    <property type="entry name" value="Ergot_Alk_Oxidoreductase"/>
</dbReference>
<keyword evidence="2" id="KW-1185">Reference proteome</keyword>
<dbReference type="RefSeq" id="WP_123683088.1">
    <property type="nucleotide sequence ID" value="NZ_RKHY01000001.1"/>
</dbReference>
<dbReference type="InterPro" id="IPR036291">
    <property type="entry name" value="NAD(P)-bd_dom_sf"/>
</dbReference>
<dbReference type="GeneID" id="301842557"/>
<name>A0A3N2GQB0_9PSEU</name>
<dbReference type="Proteomes" id="UP000274843">
    <property type="component" value="Unassembled WGS sequence"/>
</dbReference>
<dbReference type="PANTHER" id="PTHR43162:SF1">
    <property type="entry name" value="PRESTALK A DIFFERENTIATION PROTEIN A"/>
    <property type="match status" value="1"/>
</dbReference>
<dbReference type="PANTHER" id="PTHR43162">
    <property type="match status" value="1"/>
</dbReference>
<dbReference type="SUPFAM" id="SSF51735">
    <property type="entry name" value="NAD(P)-binding Rossmann-fold domains"/>
    <property type="match status" value="1"/>
</dbReference>
<organism evidence="1 2">
    <name type="scientific">Amycolatopsis thermoflava</name>
    <dbReference type="NCBI Taxonomy" id="84480"/>
    <lineage>
        <taxon>Bacteria</taxon>
        <taxon>Bacillati</taxon>
        <taxon>Actinomycetota</taxon>
        <taxon>Actinomycetes</taxon>
        <taxon>Pseudonocardiales</taxon>
        <taxon>Pseudonocardiaceae</taxon>
        <taxon>Amycolatopsis</taxon>
        <taxon>Amycolatopsis methanolica group</taxon>
    </lineage>
</organism>
<evidence type="ECO:0000313" key="2">
    <source>
        <dbReference type="Proteomes" id="UP000274843"/>
    </source>
</evidence>
<reference evidence="1 2" key="1">
    <citation type="submission" date="2018-11" db="EMBL/GenBank/DDBJ databases">
        <title>Sequencing the genomes of 1000 actinobacteria strains.</title>
        <authorList>
            <person name="Klenk H.-P."/>
        </authorList>
    </citation>
    <scope>NUCLEOTIDE SEQUENCE [LARGE SCALE GENOMIC DNA]</scope>
    <source>
        <strain evidence="1 2">DSM 44348</strain>
    </source>
</reference>
<accession>A0A3N2GQB0</accession>
<dbReference type="AlphaFoldDB" id="A0A3N2GQB0"/>
<comment type="caution">
    <text evidence="1">The sequence shown here is derived from an EMBL/GenBank/DDBJ whole genome shotgun (WGS) entry which is preliminary data.</text>
</comment>
<proteinExistence type="predicted"/>
<evidence type="ECO:0000313" key="1">
    <source>
        <dbReference type="EMBL" id="ROS38814.1"/>
    </source>
</evidence>
<dbReference type="Gene3D" id="3.90.25.10">
    <property type="entry name" value="UDP-galactose 4-epimerase, domain 1"/>
    <property type="match status" value="1"/>
</dbReference>
<gene>
    <name evidence="1" type="ORF">EDD35_1102</name>
</gene>